<evidence type="ECO:0000313" key="17">
    <source>
        <dbReference type="Proteomes" id="UP000255297"/>
    </source>
</evidence>
<comment type="cofactor">
    <cofactor evidence="1">
        <name>(6R)-5,10-methylene-5,6,7,8-tetrahydrofolate</name>
        <dbReference type="ChEBI" id="CHEBI:15636"/>
    </cofactor>
</comment>
<evidence type="ECO:0000256" key="3">
    <source>
        <dbReference type="ARBA" id="ARBA00013149"/>
    </source>
</evidence>
<accession>A0A378LNR4</accession>
<dbReference type="EMBL" id="UGPB01000001">
    <property type="protein sequence ID" value="STY28394.1"/>
    <property type="molecule type" value="Genomic_DNA"/>
</dbReference>
<evidence type="ECO:0000256" key="8">
    <source>
        <dbReference type="ARBA" id="ARBA00031671"/>
    </source>
</evidence>
<evidence type="ECO:0000256" key="11">
    <source>
        <dbReference type="ARBA" id="ARBA00083107"/>
    </source>
</evidence>
<comment type="function">
    <text evidence="10">Involved in repair of UV radiation-induced DNA damage. Catalyzes the light-dependent monomerization (300-600 nm) of cyclobutyl pyrimidine dimers (in cis-syn configuration), which are formed between adjacent bases on the same DNA strand upon exposure to ultraviolet radiation.</text>
</comment>
<dbReference type="Gene3D" id="1.25.40.80">
    <property type="match status" value="1"/>
</dbReference>
<dbReference type="PROSITE" id="PS51645">
    <property type="entry name" value="PHR_CRY_ALPHA_BETA"/>
    <property type="match status" value="1"/>
</dbReference>
<reference evidence="16 17" key="1">
    <citation type="submission" date="2018-06" db="EMBL/GenBank/DDBJ databases">
        <authorList>
            <consortium name="Pathogen Informatics"/>
            <person name="Doyle S."/>
        </authorList>
    </citation>
    <scope>NUCLEOTIDE SEQUENCE [LARGE SCALE GENOMIC DNA]</scope>
    <source>
        <strain evidence="16 17">NCTC11532</strain>
    </source>
</reference>
<comment type="similarity">
    <text evidence="2">Belongs to the DNA photolyase class-1 family.</text>
</comment>
<evidence type="ECO:0000256" key="10">
    <source>
        <dbReference type="ARBA" id="ARBA00059220"/>
    </source>
</evidence>
<dbReference type="PANTHER" id="PTHR11455">
    <property type="entry name" value="CRYPTOCHROME"/>
    <property type="match status" value="1"/>
</dbReference>
<dbReference type="Gene3D" id="1.10.579.10">
    <property type="entry name" value="DNA Cyclobutane Dipyrimidine Photolyase, subunit A, domain 3"/>
    <property type="match status" value="1"/>
</dbReference>
<feature type="binding site" evidence="12">
    <location>
        <begin position="232"/>
        <end position="236"/>
    </location>
    <ligand>
        <name>FAD</name>
        <dbReference type="ChEBI" id="CHEBI:57692"/>
    </ligand>
</feature>
<dbReference type="GO" id="GO:0009416">
    <property type="term" value="P:response to light stimulus"/>
    <property type="evidence" value="ECO:0007669"/>
    <property type="project" value="TreeGrafter"/>
</dbReference>
<keyword evidence="7 14" id="KW-0157">Chromophore</keyword>
<feature type="site" description="Electron transfer via tryptophanyl radical" evidence="13">
    <location>
        <position position="357"/>
    </location>
</feature>
<dbReference type="GO" id="GO:0003904">
    <property type="term" value="F:deoxyribodipyrimidine photo-lyase activity"/>
    <property type="evidence" value="ECO:0007669"/>
    <property type="project" value="UniProtKB-EC"/>
</dbReference>
<organism evidence="16 17">
    <name type="scientific">Legionella wadsworthii</name>
    <dbReference type="NCBI Taxonomy" id="28088"/>
    <lineage>
        <taxon>Bacteria</taxon>
        <taxon>Pseudomonadati</taxon>
        <taxon>Pseudomonadota</taxon>
        <taxon>Gammaproteobacteria</taxon>
        <taxon>Legionellales</taxon>
        <taxon>Legionellaceae</taxon>
        <taxon>Legionella</taxon>
    </lineage>
</organism>
<feature type="domain" description="Photolyase/cryptochrome alpha/beta" evidence="15">
    <location>
        <begin position="2"/>
        <end position="128"/>
    </location>
</feature>
<dbReference type="InterPro" id="IPR018394">
    <property type="entry name" value="DNA_photolyase_1_CS_C"/>
</dbReference>
<evidence type="ECO:0000259" key="15">
    <source>
        <dbReference type="PROSITE" id="PS51645"/>
    </source>
</evidence>
<dbReference type="STRING" id="1122170.GCA_000701265_02727"/>
<dbReference type="InterPro" id="IPR006050">
    <property type="entry name" value="DNA_photolyase_N"/>
</dbReference>
<dbReference type="Proteomes" id="UP000255297">
    <property type="component" value="Unassembled WGS sequence"/>
</dbReference>
<dbReference type="AlphaFoldDB" id="A0A378LNR4"/>
<feature type="binding site" evidence="12">
    <location>
        <begin position="370"/>
        <end position="372"/>
    </location>
    <ligand>
        <name>FAD</name>
        <dbReference type="ChEBI" id="CHEBI:57692"/>
    </ligand>
</feature>
<evidence type="ECO:0000256" key="5">
    <source>
        <dbReference type="ARBA" id="ARBA00022630"/>
    </source>
</evidence>
<keyword evidence="5 12" id="KW-0285">Flavoprotein</keyword>
<evidence type="ECO:0000256" key="4">
    <source>
        <dbReference type="ARBA" id="ARBA00014046"/>
    </source>
</evidence>
<dbReference type="RefSeq" id="WP_031563759.1">
    <property type="nucleotide sequence ID" value="NZ_CAAAIS010000002.1"/>
</dbReference>
<dbReference type="GO" id="GO:0003677">
    <property type="term" value="F:DNA binding"/>
    <property type="evidence" value="ECO:0007669"/>
    <property type="project" value="TreeGrafter"/>
</dbReference>
<dbReference type="InterPro" id="IPR036155">
    <property type="entry name" value="Crypto/Photolyase_N_sf"/>
</dbReference>
<name>A0A378LNR4_9GAMM</name>
<dbReference type="Pfam" id="PF00875">
    <property type="entry name" value="DNA_photolyase"/>
    <property type="match status" value="1"/>
</dbReference>
<dbReference type="EC" id="4.1.99.3" evidence="3"/>
<feature type="site" description="Electron transfer via tryptophanyl radical" evidence="13">
    <location>
        <position position="380"/>
    </location>
</feature>
<dbReference type="GO" id="GO:0071949">
    <property type="term" value="F:FAD binding"/>
    <property type="evidence" value="ECO:0007669"/>
    <property type="project" value="TreeGrafter"/>
</dbReference>
<sequence>MSLAIMWFRQDLRCLDNPALSAACEAHESIIPLYILQNPNESIGGAQVWWLHHSLSCLQKELGIHSLNLNLKRGNPYQILKELTEEYPVTGVYWNRCYEPASIERDQHIKKELRALGITVNSFNGSLFNEPWTIKNKSGNPFRVFTPYWKHSLNQIKIPEPFIIKNWPKNFPIHSENLMDWYLLPKKPNWAKNFDQFWQPGEQGAIKKLEQFVQQPIQNYQQYRDFPTKAATSRLSPHLHFGEISPWQIARAIEQVQVQPDSNLASTQCFLTELGWREFSYYQLFHFPDLPFKNLKQEFDLFSWQTDNKNLRLWQQGLTGFPIVDAGMRELWHTGYMHNRVRMIVASFLVKDLFIDWREGAKWFWYTLLDADLANNSASWQWIAGSGFDASPYFRIFNPVIQGEKFDPKGEYIKTWIPELKKLPEKWIHKPWEAPLNVLPVKLGIDYPRPLVNHNEAKRKALQYYDSIKKSKLLNT</sequence>
<dbReference type="PROSITE" id="PS00394">
    <property type="entry name" value="DNA_PHOTOLYASES_1_1"/>
    <property type="match status" value="1"/>
</dbReference>
<keyword evidence="16" id="KW-0456">Lyase</keyword>
<feature type="binding site" evidence="12">
    <location>
        <position position="270"/>
    </location>
    <ligand>
        <name>FAD</name>
        <dbReference type="ChEBI" id="CHEBI:57692"/>
    </ligand>
</feature>
<keyword evidence="6 12" id="KW-0274">FAD</keyword>
<evidence type="ECO:0000256" key="13">
    <source>
        <dbReference type="PIRSR" id="PIRSR602081-2"/>
    </source>
</evidence>
<protein>
    <recommendedName>
        <fullName evidence="4">Deoxyribodipyrimidine photo-lyase</fullName>
        <ecNumber evidence="3">4.1.99.3</ecNumber>
    </recommendedName>
    <alternativeName>
        <fullName evidence="8">DNA photolyase</fullName>
    </alternativeName>
    <alternativeName>
        <fullName evidence="11">Photoreactivating enzyme</fullName>
    </alternativeName>
</protein>
<dbReference type="SUPFAM" id="SSF48173">
    <property type="entry name" value="Cryptochrome/photolyase FAD-binding domain"/>
    <property type="match status" value="1"/>
</dbReference>
<dbReference type="PRINTS" id="PR00147">
    <property type="entry name" value="DNAPHOTLYASE"/>
</dbReference>
<evidence type="ECO:0000256" key="7">
    <source>
        <dbReference type="ARBA" id="ARBA00022991"/>
    </source>
</evidence>
<dbReference type="PROSITE" id="PS00691">
    <property type="entry name" value="DNA_PHOTOLYASES_1_2"/>
    <property type="match status" value="1"/>
</dbReference>
<dbReference type="GO" id="GO:0000719">
    <property type="term" value="P:photoreactive repair"/>
    <property type="evidence" value="ECO:0007669"/>
    <property type="project" value="UniProtKB-ARBA"/>
</dbReference>
<evidence type="ECO:0000256" key="12">
    <source>
        <dbReference type="PIRSR" id="PIRSR602081-1"/>
    </source>
</evidence>
<evidence type="ECO:0000256" key="1">
    <source>
        <dbReference type="ARBA" id="ARBA00001932"/>
    </source>
</evidence>
<comment type="catalytic activity">
    <reaction evidence="9">
        <text>cyclobutadipyrimidine (in DNA) = 2 pyrimidine residues (in DNA).</text>
        <dbReference type="EC" id="4.1.99.3"/>
    </reaction>
</comment>
<dbReference type="FunFam" id="1.10.579.10:FF:000003">
    <property type="entry name" value="Deoxyribodipyrimidine photo-lyase"/>
    <property type="match status" value="1"/>
</dbReference>
<dbReference type="SUPFAM" id="SSF52425">
    <property type="entry name" value="Cryptochrome/photolyase, N-terminal domain"/>
    <property type="match status" value="1"/>
</dbReference>
<dbReference type="OrthoDB" id="9772484at2"/>
<gene>
    <name evidence="16" type="primary">phrB</name>
    <name evidence="16" type="ORF">NCTC11532_00565</name>
</gene>
<dbReference type="InterPro" id="IPR014729">
    <property type="entry name" value="Rossmann-like_a/b/a_fold"/>
</dbReference>
<comment type="cofactor">
    <cofactor evidence="12">
        <name>FAD</name>
        <dbReference type="ChEBI" id="CHEBI:57692"/>
    </cofactor>
    <text evidence="12">Binds 1 FAD per subunit.</text>
</comment>
<evidence type="ECO:0000256" key="6">
    <source>
        <dbReference type="ARBA" id="ARBA00022827"/>
    </source>
</evidence>
<evidence type="ECO:0000256" key="14">
    <source>
        <dbReference type="RuleBase" id="RU004182"/>
    </source>
</evidence>
<dbReference type="Gene3D" id="3.40.50.620">
    <property type="entry name" value="HUPs"/>
    <property type="match status" value="1"/>
</dbReference>
<dbReference type="PANTHER" id="PTHR11455:SF9">
    <property type="entry name" value="CRYPTOCHROME CIRCADIAN CLOCK 5 ISOFORM X1"/>
    <property type="match status" value="1"/>
</dbReference>
<comment type="similarity">
    <text evidence="14">Belongs to the DNA photolyase family.</text>
</comment>
<dbReference type="Pfam" id="PF03441">
    <property type="entry name" value="FAD_binding_7"/>
    <property type="match status" value="1"/>
</dbReference>
<proteinExistence type="inferred from homology"/>
<keyword evidence="17" id="KW-1185">Reference proteome</keyword>
<evidence type="ECO:0000256" key="9">
    <source>
        <dbReference type="ARBA" id="ARBA00033999"/>
    </source>
</evidence>
<evidence type="ECO:0000256" key="2">
    <source>
        <dbReference type="ARBA" id="ARBA00005862"/>
    </source>
</evidence>
<feature type="binding site" evidence="12">
    <location>
        <position position="220"/>
    </location>
    <ligand>
        <name>FAD</name>
        <dbReference type="ChEBI" id="CHEBI:57692"/>
    </ligand>
</feature>
<dbReference type="InterPro" id="IPR005101">
    <property type="entry name" value="Cryptochr/Photolyase_FAD-bd"/>
</dbReference>
<dbReference type="InterPro" id="IPR002081">
    <property type="entry name" value="Cryptochrome/DNA_photolyase_1"/>
</dbReference>
<feature type="site" description="Electron transfer via tryptophanyl radical" evidence="13">
    <location>
        <position position="304"/>
    </location>
</feature>
<evidence type="ECO:0000313" key="16">
    <source>
        <dbReference type="EMBL" id="STY28394.1"/>
    </source>
</evidence>
<dbReference type="InterPro" id="IPR036134">
    <property type="entry name" value="Crypto/Photolyase_FAD-like_sf"/>
</dbReference>